<evidence type="ECO:0000313" key="3">
    <source>
        <dbReference type="EMBL" id="KAF7537076.1"/>
    </source>
</evidence>
<organism evidence="3 4">
    <name type="scientific">Cylindrodendrum hubeiense</name>
    <dbReference type="NCBI Taxonomy" id="595255"/>
    <lineage>
        <taxon>Eukaryota</taxon>
        <taxon>Fungi</taxon>
        <taxon>Dikarya</taxon>
        <taxon>Ascomycota</taxon>
        <taxon>Pezizomycotina</taxon>
        <taxon>Sordariomycetes</taxon>
        <taxon>Hypocreomycetidae</taxon>
        <taxon>Hypocreales</taxon>
        <taxon>Nectriaceae</taxon>
        <taxon>Cylindrodendrum</taxon>
    </lineage>
</organism>
<gene>
    <name evidence="3" type="ORF">G7Z17_g12934</name>
</gene>
<evidence type="ECO:0000313" key="4">
    <source>
        <dbReference type="Proteomes" id="UP000722485"/>
    </source>
</evidence>
<feature type="compositionally biased region" description="Basic and acidic residues" evidence="1">
    <location>
        <begin position="40"/>
        <end position="54"/>
    </location>
</feature>
<evidence type="ECO:0008006" key="5">
    <source>
        <dbReference type="Google" id="ProtNLM"/>
    </source>
</evidence>
<dbReference type="Proteomes" id="UP000722485">
    <property type="component" value="Unassembled WGS sequence"/>
</dbReference>
<dbReference type="OrthoDB" id="10536438at2759"/>
<dbReference type="EMBL" id="JAANBB010000650">
    <property type="protein sequence ID" value="KAF7537076.1"/>
    <property type="molecule type" value="Genomic_DNA"/>
</dbReference>
<evidence type="ECO:0000256" key="1">
    <source>
        <dbReference type="SAM" id="MobiDB-lite"/>
    </source>
</evidence>
<protein>
    <recommendedName>
        <fullName evidence="5">RxLR effector protein</fullName>
    </recommendedName>
</protein>
<feature type="signal peptide" evidence="2">
    <location>
        <begin position="1"/>
        <end position="18"/>
    </location>
</feature>
<feature type="chain" id="PRO_5040511682" description="RxLR effector protein" evidence="2">
    <location>
        <begin position="19"/>
        <end position="117"/>
    </location>
</feature>
<proteinExistence type="predicted"/>
<reference evidence="3" key="1">
    <citation type="submission" date="2020-03" db="EMBL/GenBank/DDBJ databases">
        <title>Draft Genome Sequence of Cylindrodendrum hubeiense.</title>
        <authorList>
            <person name="Buettner E."/>
            <person name="Kellner H."/>
        </authorList>
    </citation>
    <scope>NUCLEOTIDE SEQUENCE</scope>
    <source>
        <strain evidence="3">IHI 201604</strain>
    </source>
</reference>
<sequence>MKTSFVSLVLLSVGRVASQQVENVDSVLDHQEAQAPISPKQRDSPEQPHASDDHLQAWNEVLKDYGTDKWDTRLAEFLKTLTHEEYDVWSRLHHKLLGDYLPLDESTTESTPRKDLK</sequence>
<keyword evidence="4" id="KW-1185">Reference proteome</keyword>
<name>A0A9P5GT50_9HYPO</name>
<keyword evidence="2" id="KW-0732">Signal</keyword>
<dbReference type="AlphaFoldDB" id="A0A9P5GT50"/>
<evidence type="ECO:0000256" key="2">
    <source>
        <dbReference type="SAM" id="SignalP"/>
    </source>
</evidence>
<comment type="caution">
    <text evidence="3">The sequence shown here is derived from an EMBL/GenBank/DDBJ whole genome shotgun (WGS) entry which is preliminary data.</text>
</comment>
<accession>A0A9P5GT50</accession>
<feature type="region of interest" description="Disordered" evidence="1">
    <location>
        <begin position="25"/>
        <end position="54"/>
    </location>
</feature>